<proteinExistence type="predicted"/>
<dbReference type="GO" id="GO:0009249">
    <property type="term" value="P:protein lipoylation"/>
    <property type="evidence" value="ECO:0007669"/>
    <property type="project" value="TreeGrafter"/>
</dbReference>
<reference evidence="3 4" key="1">
    <citation type="submission" date="2017-05" db="EMBL/GenBank/DDBJ databases">
        <title>Vagococcus spp. assemblies.</title>
        <authorList>
            <person name="Gulvik C.A."/>
        </authorList>
    </citation>
    <scope>NUCLEOTIDE SEQUENCE [LARGE SCALE GENOMIC DNA]</scope>
    <source>
        <strain evidence="3 4">LMG 24798</strain>
    </source>
</reference>
<dbReference type="PANTHER" id="PTHR11715">
    <property type="entry name" value="GLYCINE CLEAVAGE SYSTEM H PROTEIN"/>
    <property type="match status" value="1"/>
</dbReference>
<dbReference type="Proteomes" id="UP000286773">
    <property type="component" value="Unassembled WGS sequence"/>
</dbReference>
<gene>
    <name evidence="3" type="ORF">CBF27_06715</name>
</gene>
<dbReference type="GO" id="GO:0005829">
    <property type="term" value="C:cytosol"/>
    <property type="evidence" value="ECO:0007669"/>
    <property type="project" value="TreeGrafter"/>
</dbReference>
<dbReference type="AlphaFoldDB" id="A0A430AVN1"/>
<dbReference type="Pfam" id="PF01597">
    <property type="entry name" value="GCV_H"/>
    <property type="match status" value="1"/>
</dbReference>
<comment type="caution">
    <text evidence="3">The sequence shown here is derived from an EMBL/GenBank/DDBJ whole genome shotgun (WGS) entry which is preliminary data.</text>
</comment>
<organism evidence="3 4">
    <name type="scientific">Vagococcus acidifermentans</name>
    <dbReference type="NCBI Taxonomy" id="564710"/>
    <lineage>
        <taxon>Bacteria</taxon>
        <taxon>Bacillati</taxon>
        <taxon>Bacillota</taxon>
        <taxon>Bacilli</taxon>
        <taxon>Lactobacillales</taxon>
        <taxon>Enterococcaceae</taxon>
        <taxon>Vagococcus</taxon>
    </lineage>
</organism>
<dbReference type="EMBL" id="NGKC01000006">
    <property type="protein sequence ID" value="RSU12113.1"/>
    <property type="molecule type" value="Genomic_DNA"/>
</dbReference>
<dbReference type="InterPro" id="IPR033753">
    <property type="entry name" value="GCV_H/Fam206"/>
</dbReference>
<dbReference type="InterPro" id="IPR002930">
    <property type="entry name" value="GCV_H"/>
</dbReference>
<keyword evidence="1" id="KW-0450">Lipoyl</keyword>
<name>A0A430AVN1_9ENTE</name>
<sequence>MNEQNLWIDETDGVVTLGLTSEAQEELGKINFVTFPEIGAVLQKGEAFIEMEAEKAVIEYVAPLSGTVLEINEEAKNNPAVLDSEDVKQAWLVRLQKA</sequence>
<protein>
    <recommendedName>
        <fullName evidence="2">Lipoyl-binding domain-containing protein</fullName>
    </recommendedName>
</protein>
<feature type="domain" description="Lipoyl-binding" evidence="2">
    <location>
        <begin position="14"/>
        <end position="96"/>
    </location>
</feature>
<accession>A0A430AVN1</accession>
<dbReference type="OrthoDB" id="9796712at2"/>
<dbReference type="RefSeq" id="WP_126813559.1">
    <property type="nucleotide sequence ID" value="NZ_NGKC01000006.1"/>
</dbReference>
<evidence type="ECO:0000313" key="4">
    <source>
        <dbReference type="Proteomes" id="UP000286773"/>
    </source>
</evidence>
<dbReference type="PANTHER" id="PTHR11715:SF3">
    <property type="entry name" value="GLYCINE CLEAVAGE SYSTEM H PROTEIN-RELATED"/>
    <property type="match status" value="1"/>
</dbReference>
<dbReference type="SUPFAM" id="SSF51230">
    <property type="entry name" value="Single hybrid motif"/>
    <property type="match status" value="1"/>
</dbReference>
<evidence type="ECO:0000313" key="3">
    <source>
        <dbReference type="EMBL" id="RSU12113.1"/>
    </source>
</evidence>
<dbReference type="Gene3D" id="2.40.50.100">
    <property type="match status" value="1"/>
</dbReference>
<dbReference type="GO" id="GO:0019464">
    <property type="term" value="P:glycine decarboxylation via glycine cleavage system"/>
    <property type="evidence" value="ECO:0007669"/>
    <property type="project" value="InterPro"/>
</dbReference>
<dbReference type="InterPro" id="IPR011053">
    <property type="entry name" value="Single_hybrid_motif"/>
</dbReference>
<evidence type="ECO:0000256" key="1">
    <source>
        <dbReference type="ARBA" id="ARBA00022823"/>
    </source>
</evidence>
<dbReference type="GO" id="GO:0005960">
    <property type="term" value="C:glycine cleavage complex"/>
    <property type="evidence" value="ECO:0007669"/>
    <property type="project" value="InterPro"/>
</dbReference>
<dbReference type="InterPro" id="IPR000089">
    <property type="entry name" value="Biotin_lipoyl"/>
</dbReference>
<evidence type="ECO:0000259" key="2">
    <source>
        <dbReference type="PROSITE" id="PS50968"/>
    </source>
</evidence>
<dbReference type="PROSITE" id="PS50968">
    <property type="entry name" value="BIOTINYL_LIPOYL"/>
    <property type="match status" value="1"/>
</dbReference>
<keyword evidence="4" id="KW-1185">Reference proteome</keyword>
<dbReference type="CDD" id="cd06848">
    <property type="entry name" value="GCS_H"/>
    <property type="match status" value="1"/>
</dbReference>